<dbReference type="AlphaFoldDB" id="A0A9W9XSL6"/>
<reference evidence="1" key="1">
    <citation type="submission" date="2022-12" db="EMBL/GenBank/DDBJ databases">
        <authorList>
            <person name="Petersen C."/>
        </authorList>
    </citation>
    <scope>NUCLEOTIDE SEQUENCE</scope>
    <source>
        <strain evidence="1">IBT 29495</strain>
    </source>
</reference>
<dbReference type="EMBL" id="JAPWDS010000003">
    <property type="protein sequence ID" value="KAJ5502569.1"/>
    <property type="molecule type" value="Genomic_DNA"/>
</dbReference>
<evidence type="ECO:0000313" key="1">
    <source>
        <dbReference type="EMBL" id="KAJ5502569.1"/>
    </source>
</evidence>
<sequence length="77" mass="8823">MIRLVDGSRAFITCLIVNIRDKPNQPVPDNQITLENLVAMDRCLDRHETNDDLIQAIMVAKSFNLSGDRSRERAVWL</sequence>
<proteinExistence type="predicted"/>
<protein>
    <submittedName>
        <fullName evidence="1">Uncharacterized protein</fullName>
    </submittedName>
</protein>
<name>A0A9W9XSL6_9EURO</name>
<keyword evidence="2" id="KW-1185">Reference proteome</keyword>
<gene>
    <name evidence="1" type="ORF">N7463_005443</name>
</gene>
<comment type="caution">
    <text evidence="1">The sequence shown here is derived from an EMBL/GenBank/DDBJ whole genome shotgun (WGS) entry which is preliminary data.</text>
</comment>
<accession>A0A9W9XSL6</accession>
<organism evidence="1 2">
    <name type="scientific">Penicillium fimorum</name>
    <dbReference type="NCBI Taxonomy" id="1882269"/>
    <lineage>
        <taxon>Eukaryota</taxon>
        <taxon>Fungi</taxon>
        <taxon>Dikarya</taxon>
        <taxon>Ascomycota</taxon>
        <taxon>Pezizomycotina</taxon>
        <taxon>Eurotiomycetes</taxon>
        <taxon>Eurotiomycetidae</taxon>
        <taxon>Eurotiales</taxon>
        <taxon>Aspergillaceae</taxon>
        <taxon>Penicillium</taxon>
    </lineage>
</organism>
<dbReference type="Proteomes" id="UP001149954">
    <property type="component" value="Unassembled WGS sequence"/>
</dbReference>
<reference evidence="1" key="2">
    <citation type="journal article" date="2023" name="IMA Fungus">
        <title>Comparative genomic study of the Penicillium genus elucidates a diverse pangenome and 15 lateral gene transfer events.</title>
        <authorList>
            <person name="Petersen C."/>
            <person name="Sorensen T."/>
            <person name="Nielsen M.R."/>
            <person name="Sondergaard T.E."/>
            <person name="Sorensen J.L."/>
            <person name="Fitzpatrick D.A."/>
            <person name="Frisvad J.C."/>
            <person name="Nielsen K.L."/>
        </authorList>
    </citation>
    <scope>NUCLEOTIDE SEQUENCE</scope>
    <source>
        <strain evidence="1">IBT 29495</strain>
    </source>
</reference>
<evidence type="ECO:0000313" key="2">
    <source>
        <dbReference type="Proteomes" id="UP001149954"/>
    </source>
</evidence>